<sequence>MDNESVYINYFENAAVKLKELQHSPEKPCFFHLPNRYDLAEMDEAIRSSAKETVMLLDAYESDLSEASGDNNIEVINAAFYIIERSDSRDLTSIKATRSRCAIIGNKVIAKLRKDSRAKRSGNASAFPFKEFKFKVNVTSVGPMGDQYYGKLFQFELLSSVDVVFKEDDWL</sequence>
<dbReference type="STRING" id="929556.Solca_0841"/>
<reference evidence="1" key="1">
    <citation type="submission" date="2012-02" db="EMBL/GenBank/DDBJ databases">
        <title>The complete genome of Solitalea canadensis DSM 3403.</title>
        <authorList>
            <consortium name="US DOE Joint Genome Institute (JGI-PGF)"/>
            <person name="Lucas S."/>
            <person name="Copeland A."/>
            <person name="Lapidus A."/>
            <person name="Glavina del Rio T."/>
            <person name="Dalin E."/>
            <person name="Tice H."/>
            <person name="Bruce D."/>
            <person name="Goodwin L."/>
            <person name="Pitluck S."/>
            <person name="Peters L."/>
            <person name="Ovchinnikova G."/>
            <person name="Lu M."/>
            <person name="Kyrpides N."/>
            <person name="Mavromatis K."/>
            <person name="Ivanova N."/>
            <person name="Brettin T."/>
            <person name="Detter J.C."/>
            <person name="Han C."/>
            <person name="Larimer F."/>
            <person name="Land M."/>
            <person name="Hauser L."/>
            <person name="Markowitz V."/>
            <person name="Cheng J.-F."/>
            <person name="Hugenholtz P."/>
            <person name="Woyke T."/>
            <person name="Wu D."/>
            <person name="Spring S."/>
            <person name="Schroeder M."/>
            <person name="Kopitz M."/>
            <person name="Brambilla E."/>
            <person name="Klenk H.-P."/>
            <person name="Eisen J.A."/>
        </authorList>
    </citation>
    <scope>NUCLEOTIDE SEQUENCE</scope>
    <source>
        <strain evidence="1">DSM 3403</strain>
    </source>
</reference>
<evidence type="ECO:0000313" key="1">
    <source>
        <dbReference type="EMBL" id="AFD05956.1"/>
    </source>
</evidence>
<evidence type="ECO:0000313" key="2">
    <source>
        <dbReference type="Proteomes" id="UP000007590"/>
    </source>
</evidence>
<protein>
    <submittedName>
        <fullName evidence="1">Uncharacterized protein</fullName>
    </submittedName>
</protein>
<accession>H8KPQ8</accession>
<dbReference type="eggNOG" id="ENOG503150H">
    <property type="taxonomic scope" value="Bacteria"/>
</dbReference>
<dbReference type="Proteomes" id="UP000007590">
    <property type="component" value="Chromosome"/>
</dbReference>
<dbReference type="HOGENOM" id="CLU_1640387_0_0_10"/>
<dbReference type="AlphaFoldDB" id="H8KPQ8"/>
<organism evidence="1 2">
    <name type="scientific">Solitalea canadensis (strain ATCC 29591 / DSM 3403 / JCM 21819 / LMG 8368 / NBRC 15130 / NCIMB 12057 / USAM 9D)</name>
    <name type="common">Flexibacter canadensis</name>
    <dbReference type="NCBI Taxonomy" id="929556"/>
    <lineage>
        <taxon>Bacteria</taxon>
        <taxon>Pseudomonadati</taxon>
        <taxon>Bacteroidota</taxon>
        <taxon>Sphingobacteriia</taxon>
        <taxon>Sphingobacteriales</taxon>
        <taxon>Sphingobacteriaceae</taxon>
        <taxon>Solitalea</taxon>
    </lineage>
</organism>
<name>H8KPQ8_SOLCM</name>
<dbReference type="EMBL" id="CP003349">
    <property type="protein sequence ID" value="AFD05956.1"/>
    <property type="molecule type" value="Genomic_DNA"/>
</dbReference>
<dbReference type="KEGG" id="scn:Solca_0841"/>
<proteinExistence type="predicted"/>
<keyword evidence="2" id="KW-1185">Reference proteome</keyword>
<dbReference type="RefSeq" id="WP_014679184.1">
    <property type="nucleotide sequence ID" value="NC_017770.1"/>
</dbReference>
<dbReference type="OrthoDB" id="799122at2"/>
<gene>
    <name evidence="1" type="ordered locus">Solca_0841</name>
</gene>